<dbReference type="EMBL" id="CAJVPV010000003">
    <property type="protein sequence ID" value="CAG8437313.1"/>
    <property type="molecule type" value="Genomic_DNA"/>
</dbReference>
<organism evidence="1 2">
    <name type="scientific">Acaulospora morrowiae</name>
    <dbReference type="NCBI Taxonomy" id="94023"/>
    <lineage>
        <taxon>Eukaryota</taxon>
        <taxon>Fungi</taxon>
        <taxon>Fungi incertae sedis</taxon>
        <taxon>Mucoromycota</taxon>
        <taxon>Glomeromycotina</taxon>
        <taxon>Glomeromycetes</taxon>
        <taxon>Diversisporales</taxon>
        <taxon>Acaulosporaceae</taxon>
        <taxon>Acaulospora</taxon>
    </lineage>
</organism>
<evidence type="ECO:0000313" key="1">
    <source>
        <dbReference type="EMBL" id="CAG8437313.1"/>
    </source>
</evidence>
<dbReference type="AlphaFoldDB" id="A0A9N8UZT7"/>
<proteinExistence type="predicted"/>
<dbReference type="OrthoDB" id="2307319at2759"/>
<gene>
    <name evidence="1" type="ORF">AMORRO_LOCUS5</name>
</gene>
<sequence>MSEEDLKVSYEKQLSRVKNLDPVLNISPNQVWINQQGWPAYYTVMDTFATNGLQNRRRDENSLCVFHLQQTPNSILYAAIITLFFQTPSLSPCWNGMDAIKSEGAR</sequence>
<dbReference type="Proteomes" id="UP000789342">
    <property type="component" value="Unassembled WGS sequence"/>
</dbReference>
<name>A0A9N8UZT7_9GLOM</name>
<evidence type="ECO:0000313" key="2">
    <source>
        <dbReference type="Proteomes" id="UP000789342"/>
    </source>
</evidence>
<accession>A0A9N8UZT7</accession>
<keyword evidence="2" id="KW-1185">Reference proteome</keyword>
<protein>
    <submittedName>
        <fullName evidence="1">18021_t:CDS:1</fullName>
    </submittedName>
</protein>
<reference evidence="1" key="1">
    <citation type="submission" date="2021-06" db="EMBL/GenBank/DDBJ databases">
        <authorList>
            <person name="Kallberg Y."/>
            <person name="Tangrot J."/>
            <person name="Rosling A."/>
        </authorList>
    </citation>
    <scope>NUCLEOTIDE SEQUENCE</scope>
    <source>
        <strain evidence="1">CL551</strain>
    </source>
</reference>
<comment type="caution">
    <text evidence="1">The sequence shown here is derived from an EMBL/GenBank/DDBJ whole genome shotgun (WGS) entry which is preliminary data.</text>
</comment>